<name>A0A8H5GBN4_9AGAR</name>
<organism evidence="8 9">
    <name type="scientific">Leucocoprinus leucothites</name>
    <dbReference type="NCBI Taxonomy" id="201217"/>
    <lineage>
        <taxon>Eukaryota</taxon>
        <taxon>Fungi</taxon>
        <taxon>Dikarya</taxon>
        <taxon>Basidiomycota</taxon>
        <taxon>Agaricomycotina</taxon>
        <taxon>Agaricomycetes</taxon>
        <taxon>Agaricomycetidae</taxon>
        <taxon>Agaricales</taxon>
        <taxon>Agaricineae</taxon>
        <taxon>Agaricaceae</taxon>
        <taxon>Leucocoprinus</taxon>
    </lineage>
</organism>
<proteinExistence type="inferred from homology"/>
<evidence type="ECO:0000313" key="8">
    <source>
        <dbReference type="EMBL" id="KAF5361949.1"/>
    </source>
</evidence>
<evidence type="ECO:0000256" key="5">
    <source>
        <dbReference type="ARBA" id="ARBA00023128"/>
    </source>
</evidence>
<dbReference type="GO" id="GO:0005763">
    <property type="term" value="C:mitochondrial small ribosomal subunit"/>
    <property type="evidence" value="ECO:0007669"/>
    <property type="project" value="TreeGrafter"/>
</dbReference>
<keyword evidence="9" id="KW-1185">Reference proteome</keyword>
<evidence type="ECO:0000256" key="4">
    <source>
        <dbReference type="ARBA" id="ARBA00022980"/>
    </source>
</evidence>
<evidence type="ECO:0000256" key="6">
    <source>
        <dbReference type="ARBA" id="ARBA00023274"/>
    </source>
</evidence>
<dbReference type="Pfam" id="PF10236">
    <property type="entry name" value="DAP3"/>
    <property type="match status" value="1"/>
</dbReference>
<evidence type="ECO:0000313" key="9">
    <source>
        <dbReference type="Proteomes" id="UP000559027"/>
    </source>
</evidence>
<dbReference type="InterPro" id="IPR019368">
    <property type="entry name" value="Ribosomal_mS29"/>
</dbReference>
<keyword evidence="6" id="KW-0687">Ribonucleoprotein</keyword>
<protein>
    <recommendedName>
        <fullName evidence="7">Small ribosomal subunit protein mS29</fullName>
    </recommendedName>
</protein>
<evidence type="ECO:0000256" key="1">
    <source>
        <dbReference type="ARBA" id="ARBA00004173"/>
    </source>
</evidence>
<accession>A0A8H5GBN4</accession>
<dbReference type="PANTHER" id="PTHR12810:SF0">
    <property type="entry name" value="SMALL RIBOSOMAL SUBUNIT PROTEIN MS29"/>
    <property type="match status" value="1"/>
</dbReference>
<keyword evidence="3" id="KW-0809">Transit peptide</keyword>
<dbReference type="Proteomes" id="UP000559027">
    <property type="component" value="Unassembled WGS sequence"/>
</dbReference>
<keyword evidence="5" id="KW-0496">Mitochondrion</keyword>
<comment type="caution">
    <text evidence="8">The sequence shown here is derived from an EMBL/GenBank/DDBJ whole genome shotgun (WGS) entry which is preliminary data.</text>
</comment>
<dbReference type="PANTHER" id="PTHR12810">
    <property type="entry name" value="MITOCHONDRIAL 28S RIBOSOMAL PROTEIN S29"/>
    <property type="match status" value="1"/>
</dbReference>
<comment type="subcellular location">
    <subcellularLocation>
        <location evidence="1">Mitochondrion</location>
    </subcellularLocation>
</comment>
<dbReference type="EMBL" id="JAACJO010000002">
    <property type="protein sequence ID" value="KAF5361949.1"/>
    <property type="molecule type" value="Genomic_DNA"/>
</dbReference>
<gene>
    <name evidence="8" type="ORF">D9756_002802</name>
</gene>
<dbReference type="OrthoDB" id="274828at2759"/>
<sequence>MSLLASTTGRAFARASVSATNLASSSTSPLGVTVLFESRRYASRRRAKARAAKKGSVIQRDSMGKPISAKRERTPPLFTPLAVDNLTDPVFEVDTRPEEIEFPVFSAKTLNKDHLGEALSFSTSAEAKEARRQFGLPKTIWKDFRLLPKPVSVVRNTTLELTNYLKQVKADKLSSEDARLVFSGRIGSGKSYALLQAVEWCVANGWIVLYIPRAVDLVNSTSPYTYDLRTQTFLQPEAAHQLLHRARIANGKIFKQLKLENTLDLGEGYKPAKAGTTLFDFCDVSKEEVAKAPLVLDLLVKELQEQTAHPVLLAVDDFQALFNKSLYRDPHFKPISPYHLSTPRLLLSLFSPTHKKFKFGACIGAITSSDPKFPISLELKDMLGVTDQADQPVVEEPYVKRSQVLKGYLEGVAGVEVPNKLTLKEAASVFEVWMKQRALATNAHDELFMAKYVESAGNPRDFVWKGLLRTLQT</sequence>
<dbReference type="AlphaFoldDB" id="A0A8H5GBN4"/>
<keyword evidence="4" id="KW-0689">Ribosomal protein</keyword>
<reference evidence="8 9" key="1">
    <citation type="journal article" date="2020" name="ISME J.">
        <title>Uncovering the hidden diversity of litter-decomposition mechanisms in mushroom-forming fungi.</title>
        <authorList>
            <person name="Floudas D."/>
            <person name="Bentzer J."/>
            <person name="Ahren D."/>
            <person name="Johansson T."/>
            <person name="Persson P."/>
            <person name="Tunlid A."/>
        </authorList>
    </citation>
    <scope>NUCLEOTIDE SEQUENCE [LARGE SCALE GENOMIC DNA]</scope>
    <source>
        <strain evidence="8 9">CBS 146.42</strain>
    </source>
</reference>
<comment type="similarity">
    <text evidence="2">Belongs to the mitochondrion-specific ribosomal protein mS29 family.</text>
</comment>
<evidence type="ECO:0000256" key="3">
    <source>
        <dbReference type="ARBA" id="ARBA00022946"/>
    </source>
</evidence>
<dbReference type="GO" id="GO:0003735">
    <property type="term" value="F:structural constituent of ribosome"/>
    <property type="evidence" value="ECO:0007669"/>
    <property type="project" value="TreeGrafter"/>
</dbReference>
<evidence type="ECO:0000256" key="2">
    <source>
        <dbReference type="ARBA" id="ARBA00009863"/>
    </source>
</evidence>
<evidence type="ECO:0000256" key="7">
    <source>
        <dbReference type="ARBA" id="ARBA00035140"/>
    </source>
</evidence>